<proteinExistence type="predicted"/>
<sequence>MWGKFGKWGECDRFLDIDGALHFTAKHPKRAIAVGGIP</sequence>
<evidence type="ECO:0000313" key="2">
    <source>
        <dbReference type="Proteomes" id="UP000003959"/>
    </source>
</evidence>
<reference evidence="2" key="1">
    <citation type="journal article" date="2011" name="Proc. Natl. Acad. Sci. U.S.A.">
        <title>Genomic insights into the physiology and ecology of the marine filamentous cyanobacterium Lyngbya majuscula.</title>
        <authorList>
            <person name="Jones A.C."/>
            <person name="Monroe E.A."/>
            <person name="Podell S."/>
            <person name="Hess W.R."/>
            <person name="Klages S."/>
            <person name="Esquenazi E."/>
            <person name="Niessen S."/>
            <person name="Hoover H."/>
            <person name="Rothmann M."/>
            <person name="Lasken R.S."/>
            <person name="Yates J.R.III."/>
            <person name="Reinhardt R."/>
            <person name="Kube M."/>
            <person name="Burkart M.D."/>
            <person name="Allen E.E."/>
            <person name="Dorrestein P.C."/>
            <person name="Gerwick W.H."/>
            <person name="Gerwick L."/>
        </authorList>
    </citation>
    <scope>NUCLEOTIDE SEQUENCE [LARGE SCALE GENOMIC DNA]</scope>
    <source>
        <strain evidence="2">3L</strain>
    </source>
</reference>
<gene>
    <name evidence="1" type="ORF">LYNGBM3L_32040</name>
</gene>
<dbReference type="HOGENOM" id="CLU_3330255_0_0_3"/>
<dbReference type="AlphaFoldDB" id="F4XU78"/>
<keyword evidence="2" id="KW-1185">Reference proteome</keyword>
<dbReference type="EMBL" id="GL890930">
    <property type="protein sequence ID" value="EGJ32054.1"/>
    <property type="molecule type" value="Genomic_DNA"/>
</dbReference>
<evidence type="ECO:0000313" key="1">
    <source>
        <dbReference type="EMBL" id="EGJ32054.1"/>
    </source>
</evidence>
<dbReference type="Proteomes" id="UP000003959">
    <property type="component" value="Unassembled WGS sequence"/>
</dbReference>
<accession>F4XU78</accession>
<protein>
    <submittedName>
        <fullName evidence="1">Uncharacterized protein</fullName>
    </submittedName>
</protein>
<organism evidence="1 2">
    <name type="scientific">Moorena producens 3L</name>
    <dbReference type="NCBI Taxonomy" id="489825"/>
    <lineage>
        <taxon>Bacteria</taxon>
        <taxon>Bacillati</taxon>
        <taxon>Cyanobacteriota</taxon>
        <taxon>Cyanophyceae</taxon>
        <taxon>Coleofasciculales</taxon>
        <taxon>Coleofasciculaceae</taxon>
        <taxon>Moorena</taxon>
    </lineage>
</organism>
<name>F4XU78_9CYAN</name>